<evidence type="ECO:0000313" key="2">
    <source>
        <dbReference type="Proteomes" id="UP000474967"/>
    </source>
</evidence>
<dbReference type="Gene3D" id="1.10.8.1060">
    <property type="entry name" value="Corynebacterium glutamicum thioredoxin-dependent arsenate reductase, N-terminal domain"/>
    <property type="match status" value="1"/>
</dbReference>
<keyword evidence="2" id="KW-1185">Reference proteome</keyword>
<reference evidence="1 2" key="1">
    <citation type="journal article" date="2014" name="J. Microbiol.">
        <title>Diaminobutyricibacter tongyongensis gen. nov., sp. nov. and Homoserinibacter gongjuensis gen. nov., sp. nov. belong to the family Microbacteriaceae.</title>
        <authorList>
            <person name="Kim S.J."/>
            <person name="Ahn J.H."/>
            <person name="Weon H.Y."/>
            <person name="Hamada M."/>
            <person name="Suzuki K."/>
            <person name="Kwon S.W."/>
        </authorList>
    </citation>
    <scope>NUCLEOTIDE SEQUENCE [LARGE SCALE GENOMIC DNA]</scope>
    <source>
        <strain evidence="1 2">NBRC 108724</strain>
    </source>
</reference>
<protein>
    <submittedName>
        <fullName evidence="1">Uncharacterized protein</fullName>
    </submittedName>
</protein>
<gene>
    <name evidence="1" type="ORF">G3T36_08360</name>
</gene>
<organism evidence="1 2">
    <name type="scientific">Leifsonia tongyongensis</name>
    <dbReference type="NCBI Taxonomy" id="1268043"/>
    <lineage>
        <taxon>Bacteria</taxon>
        <taxon>Bacillati</taxon>
        <taxon>Actinomycetota</taxon>
        <taxon>Actinomycetes</taxon>
        <taxon>Micrococcales</taxon>
        <taxon>Microbacteriaceae</taxon>
        <taxon>Leifsonia</taxon>
    </lineage>
</organism>
<evidence type="ECO:0000313" key="1">
    <source>
        <dbReference type="EMBL" id="NEN05885.1"/>
    </source>
</evidence>
<dbReference type="Proteomes" id="UP000474967">
    <property type="component" value="Unassembled WGS sequence"/>
</dbReference>
<dbReference type="EMBL" id="JAAGWY010000002">
    <property type="protein sequence ID" value="NEN05885.1"/>
    <property type="molecule type" value="Genomic_DNA"/>
</dbReference>
<accession>A0A6L9XXB1</accession>
<comment type="caution">
    <text evidence="1">The sequence shown here is derived from an EMBL/GenBank/DDBJ whole genome shotgun (WGS) entry which is preliminary data.</text>
</comment>
<name>A0A6L9XXB1_9MICO</name>
<sequence length="70" mass="8097">MPDKKTERESIDDVVKRLKKKYPDVGGKHIEEIVEANYATFKQAKLRDYIAVLVEHGSKVTIVAEKRKKK</sequence>
<dbReference type="AlphaFoldDB" id="A0A6L9XXB1"/>
<dbReference type="RefSeq" id="WP_163289260.1">
    <property type="nucleotide sequence ID" value="NZ_JAAGWY010000002.1"/>
</dbReference>
<proteinExistence type="predicted"/>
<dbReference type="NCBIfam" id="NF046112">
    <property type="entry name" value="MSMEG_6209_Nter"/>
    <property type="match status" value="1"/>
</dbReference>